<dbReference type="Pfam" id="PF00023">
    <property type="entry name" value="Ank"/>
    <property type="match status" value="4"/>
</dbReference>
<evidence type="ECO:0000313" key="4">
    <source>
        <dbReference type="EMBL" id="KAK2161473.1"/>
    </source>
</evidence>
<keyword evidence="2 3" id="KW-0040">ANK repeat</keyword>
<dbReference type="Proteomes" id="UP001209878">
    <property type="component" value="Unassembled WGS sequence"/>
</dbReference>
<protein>
    <recommendedName>
        <fullName evidence="6">Serine/threonine-protein phosphatase 6 regulatory ankyrin repeat subunit A</fullName>
    </recommendedName>
</protein>
<evidence type="ECO:0008006" key="6">
    <source>
        <dbReference type="Google" id="ProtNLM"/>
    </source>
</evidence>
<feature type="repeat" description="ANK" evidence="3">
    <location>
        <begin position="52"/>
        <end position="84"/>
    </location>
</feature>
<dbReference type="SUPFAM" id="SSF48403">
    <property type="entry name" value="Ankyrin repeat"/>
    <property type="match status" value="2"/>
</dbReference>
<feature type="repeat" description="ANK" evidence="3">
    <location>
        <begin position="186"/>
        <end position="219"/>
    </location>
</feature>
<feature type="repeat" description="ANK" evidence="3">
    <location>
        <begin position="153"/>
        <end position="185"/>
    </location>
</feature>
<evidence type="ECO:0000256" key="2">
    <source>
        <dbReference type="ARBA" id="ARBA00023043"/>
    </source>
</evidence>
<proteinExistence type="predicted"/>
<name>A0AAD9JZS5_RIDPI</name>
<dbReference type="Pfam" id="PF13637">
    <property type="entry name" value="Ank_4"/>
    <property type="match status" value="1"/>
</dbReference>
<feature type="repeat" description="ANK" evidence="3">
    <location>
        <begin position="19"/>
        <end position="51"/>
    </location>
</feature>
<feature type="repeat" description="ANK" evidence="3">
    <location>
        <begin position="360"/>
        <end position="392"/>
    </location>
</feature>
<feature type="repeat" description="ANK" evidence="3">
    <location>
        <begin position="628"/>
        <end position="660"/>
    </location>
</feature>
<feature type="repeat" description="ANK" evidence="3">
    <location>
        <begin position="120"/>
        <end position="152"/>
    </location>
</feature>
<feature type="repeat" description="ANK" evidence="3">
    <location>
        <begin position="289"/>
        <end position="321"/>
    </location>
</feature>
<dbReference type="EMBL" id="JAODUO010001579">
    <property type="protein sequence ID" value="KAK2161473.1"/>
    <property type="molecule type" value="Genomic_DNA"/>
</dbReference>
<evidence type="ECO:0000256" key="1">
    <source>
        <dbReference type="ARBA" id="ARBA00022737"/>
    </source>
</evidence>
<dbReference type="Pfam" id="PF12796">
    <property type="entry name" value="Ank_2"/>
    <property type="match status" value="5"/>
</dbReference>
<dbReference type="PANTHER" id="PTHR24198">
    <property type="entry name" value="ANKYRIN REPEAT AND PROTEIN KINASE DOMAIN-CONTAINING PROTEIN"/>
    <property type="match status" value="1"/>
</dbReference>
<gene>
    <name evidence="4" type="ORF">NP493_1584g00026</name>
</gene>
<organism evidence="4 5">
    <name type="scientific">Ridgeia piscesae</name>
    <name type="common">Tubeworm</name>
    <dbReference type="NCBI Taxonomy" id="27915"/>
    <lineage>
        <taxon>Eukaryota</taxon>
        <taxon>Metazoa</taxon>
        <taxon>Spiralia</taxon>
        <taxon>Lophotrochozoa</taxon>
        <taxon>Annelida</taxon>
        <taxon>Polychaeta</taxon>
        <taxon>Sedentaria</taxon>
        <taxon>Canalipalpata</taxon>
        <taxon>Sabellida</taxon>
        <taxon>Siboglinidae</taxon>
        <taxon>Ridgeia</taxon>
    </lineage>
</organism>
<feature type="repeat" description="ANK" evidence="3">
    <location>
        <begin position="393"/>
        <end position="425"/>
    </location>
</feature>
<feature type="repeat" description="ANK" evidence="3">
    <location>
        <begin position="559"/>
        <end position="591"/>
    </location>
</feature>
<keyword evidence="1" id="KW-0677">Repeat</keyword>
<evidence type="ECO:0000313" key="5">
    <source>
        <dbReference type="Proteomes" id="UP001209878"/>
    </source>
</evidence>
<dbReference type="PROSITE" id="PS50297">
    <property type="entry name" value="ANK_REP_REGION"/>
    <property type="match status" value="13"/>
</dbReference>
<dbReference type="InterPro" id="IPR002110">
    <property type="entry name" value="Ankyrin_rpt"/>
</dbReference>
<dbReference type="PROSITE" id="PS50088">
    <property type="entry name" value="ANK_REPEAT"/>
    <property type="match status" value="15"/>
</dbReference>
<dbReference type="InterPro" id="IPR036770">
    <property type="entry name" value="Ankyrin_rpt-contain_sf"/>
</dbReference>
<feature type="repeat" description="ANK" evidence="3">
    <location>
        <begin position="256"/>
        <end position="288"/>
    </location>
</feature>
<reference evidence="4" key="1">
    <citation type="journal article" date="2023" name="Mol. Biol. Evol.">
        <title>Third-Generation Sequencing Reveals the Adaptive Role of the Epigenome in Three Deep-Sea Polychaetes.</title>
        <authorList>
            <person name="Perez M."/>
            <person name="Aroh O."/>
            <person name="Sun Y."/>
            <person name="Lan Y."/>
            <person name="Juniper S.K."/>
            <person name="Young C.R."/>
            <person name="Angers B."/>
            <person name="Qian P.Y."/>
        </authorList>
    </citation>
    <scope>NUCLEOTIDE SEQUENCE</scope>
    <source>
        <strain evidence="4">R07B-5</strain>
    </source>
</reference>
<dbReference type="PRINTS" id="PR01415">
    <property type="entry name" value="ANKYRIN"/>
</dbReference>
<feature type="repeat" description="ANK" evidence="3">
    <location>
        <begin position="220"/>
        <end position="245"/>
    </location>
</feature>
<feature type="repeat" description="ANK" evidence="3">
    <location>
        <begin position="426"/>
        <end position="458"/>
    </location>
</feature>
<keyword evidence="5" id="KW-1185">Reference proteome</keyword>
<dbReference type="SMART" id="SM00248">
    <property type="entry name" value="ANK"/>
    <property type="match status" value="19"/>
</dbReference>
<sequence>MCLELLVNEGANCHVQGHDGKTALHMTAFHGRFSRAQTLIQHGALIDHADKEGNTPLHIAARYGHELLVETLLNYGADPKRRNGSGMYPVHLASLQGYLDCVNKLLSNMEGVQIDAPDDFNRTCLHAAACGGNEDVVELLLAREADHSLTDCEGKTPLHYAAGDVHYRCVVSLVTAGAEINILDNRGCTPLHYAAASDIDAKVVEHLLGNDANPCQLDHQGYSALHYAALNGHKLTLEMILDVGARELLTQEDFGSIVSPLHLAAYNGHLDALNILTCYINNLDMKDDRGQTALHLAASQGFSSCCEALLSQGANVMVADSVTKATPLHVAANNGHSDCLRVLLQHIKDARDIVDCRDEAEKTPLMMAVAGGHIMAALLLLNMGANVNAVDIYRRTALHRGTANGHEECVEALLRNEADVLVRDINGRTSVHMAAMCGHVGLLGILLQKVEKDNLLDNKDYHPLHWACYNSHESCVELLLDIDPRKEFVGNPFSPLHCAAINGNDICTESLLESRGPAIANLRDGKGRTPCHAAAYHNHCESLQLLLNNSSEVDSRDDRGRTPLMFAAMNGQCGSLELLLDNGAELCASDNEKNMALHHACINKHDSVALLLLDKIEDSDVVNSANAELKTPLHWAAGNGMVSTVQLLLEKGSSILARDENGYTPALSCAANSRVAECLAMILCRLIPQSSIGLLKCPGQINSNTVTLGGWCHMKCSLPHTLIT</sequence>
<comment type="caution">
    <text evidence="4">The sequence shown here is derived from an EMBL/GenBank/DDBJ whole genome shotgun (WGS) entry which is preliminary data.</text>
</comment>
<evidence type="ECO:0000256" key="3">
    <source>
        <dbReference type="PROSITE-ProRule" id="PRU00023"/>
    </source>
</evidence>
<dbReference type="PANTHER" id="PTHR24198:SF165">
    <property type="entry name" value="ANKYRIN REPEAT-CONTAINING PROTEIN-RELATED"/>
    <property type="match status" value="1"/>
</dbReference>
<accession>A0AAD9JZS5</accession>
<feature type="repeat" description="ANK" evidence="3">
    <location>
        <begin position="526"/>
        <end position="558"/>
    </location>
</feature>
<feature type="repeat" description="ANK" evidence="3">
    <location>
        <begin position="323"/>
        <end position="346"/>
    </location>
</feature>
<dbReference type="AlphaFoldDB" id="A0AAD9JZS5"/>
<dbReference type="Gene3D" id="1.25.40.20">
    <property type="entry name" value="Ankyrin repeat-containing domain"/>
    <property type="match status" value="9"/>
</dbReference>